<evidence type="ECO:0000256" key="1">
    <source>
        <dbReference type="ARBA" id="ARBA00001946"/>
    </source>
</evidence>
<keyword evidence="4" id="KW-0460">Magnesium</keyword>
<dbReference type="PANTHER" id="PTHR31609">
    <property type="entry name" value="YDJC DEACETYLASE FAMILY MEMBER"/>
    <property type="match status" value="1"/>
</dbReference>
<comment type="cofactor">
    <cofactor evidence="1">
        <name>Mg(2+)</name>
        <dbReference type="ChEBI" id="CHEBI:18420"/>
    </cofactor>
</comment>
<evidence type="ECO:0000256" key="5">
    <source>
        <dbReference type="ARBA" id="ARBA00023277"/>
    </source>
</evidence>
<protein>
    <submittedName>
        <fullName evidence="6">ChbG/HpnK family deacetylase</fullName>
    </submittedName>
</protein>
<name>A0ABW9KKH3_9BACT</name>
<keyword evidence="7" id="KW-1185">Reference proteome</keyword>
<dbReference type="PANTHER" id="PTHR31609:SF1">
    <property type="entry name" value="CARBOHYDRATE DEACETYLASE"/>
    <property type="match status" value="1"/>
</dbReference>
<evidence type="ECO:0000256" key="4">
    <source>
        <dbReference type="ARBA" id="ARBA00022842"/>
    </source>
</evidence>
<dbReference type="InterPro" id="IPR006879">
    <property type="entry name" value="YdjC-like"/>
</dbReference>
<evidence type="ECO:0000256" key="2">
    <source>
        <dbReference type="ARBA" id="ARBA00022723"/>
    </source>
</evidence>
<keyword evidence="3" id="KW-0378">Hydrolase</keyword>
<organism evidence="6 7">
    <name type="scientific">Terriglobus aquaticus</name>
    <dbReference type="NCBI Taxonomy" id="940139"/>
    <lineage>
        <taxon>Bacteria</taxon>
        <taxon>Pseudomonadati</taxon>
        <taxon>Acidobacteriota</taxon>
        <taxon>Terriglobia</taxon>
        <taxon>Terriglobales</taxon>
        <taxon>Acidobacteriaceae</taxon>
        <taxon>Terriglobus</taxon>
    </lineage>
</organism>
<dbReference type="CDD" id="cd10808">
    <property type="entry name" value="YdjC"/>
    <property type="match status" value="1"/>
</dbReference>
<dbReference type="InterPro" id="IPR011330">
    <property type="entry name" value="Glyco_hydro/deAcase_b/a-brl"/>
</dbReference>
<gene>
    <name evidence="6" type="ORF">ACK2TP_11040</name>
</gene>
<dbReference type="RefSeq" id="WP_263412219.1">
    <property type="nucleotide sequence ID" value="NZ_BAABBH010000001.1"/>
</dbReference>
<dbReference type="SUPFAM" id="SSF88713">
    <property type="entry name" value="Glycoside hydrolase/deacetylase"/>
    <property type="match status" value="1"/>
</dbReference>
<reference evidence="6 7" key="1">
    <citation type="submission" date="2024-12" db="EMBL/GenBank/DDBJ databases">
        <authorList>
            <person name="Lee Y."/>
        </authorList>
    </citation>
    <scope>NUCLEOTIDE SEQUENCE [LARGE SCALE GENOMIC DNA]</scope>
    <source>
        <strain evidence="6 7">03SUJ4</strain>
    </source>
</reference>
<evidence type="ECO:0000256" key="3">
    <source>
        <dbReference type="ARBA" id="ARBA00022801"/>
    </source>
</evidence>
<dbReference type="Proteomes" id="UP001634747">
    <property type="component" value="Unassembled WGS sequence"/>
</dbReference>
<evidence type="ECO:0000313" key="7">
    <source>
        <dbReference type="Proteomes" id="UP001634747"/>
    </source>
</evidence>
<comment type="caution">
    <text evidence="6">The sequence shown here is derived from an EMBL/GenBank/DDBJ whole genome shotgun (WGS) entry which is preliminary data.</text>
</comment>
<dbReference type="Gene3D" id="3.20.20.370">
    <property type="entry name" value="Glycoside hydrolase/deacetylase"/>
    <property type="match status" value="1"/>
</dbReference>
<accession>A0ABW9KKH3</accession>
<evidence type="ECO:0000313" key="6">
    <source>
        <dbReference type="EMBL" id="MFN2976296.1"/>
    </source>
</evidence>
<dbReference type="Pfam" id="PF04794">
    <property type="entry name" value="YdjC"/>
    <property type="match status" value="1"/>
</dbReference>
<dbReference type="EMBL" id="JBJYXY010000001">
    <property type="protein sequence ID" value="MFN2976296.1"/>
    <property type="molecule type" value="Genomic_DNA"/>
</dbReference>
<keyword evidence="5" id="KW-0119">Carbohydrate metabolism</keyword>
<sequence>MSSAGSPIQLIVNADDFGMTAGVNRAVAELHAAGALTSTTLMACGPKFDEAARIARDLPSLGVGCHVVLVDGTPTSPPTIAASLLAPNGAFTSSMADFALGVEARYTKPKHIEIEVAAQIAKLQDAGIAVTHVDTHKHTHLLPRVARAVMRGAQRMGIRRIRNPFEPAWCSAISPAPLSRKLPFRLLHQFQSAFQRLLAEEGMLSPDASLGLIATGSLDSSILERILSSVPPGTYELVCHPGYVDAELQKAHTKLRESREIERQALLDVVPQLPADHFQCISFAEVGRDSTGPLAQRP</sequence>
<keyword evidence="2" id="KW-0479">Metal-binding</keyword>
<proteinExistence type="predicted"/>